<dbReference type="InterPro" id="IPR049163">
    <property type="entry name" value="Pif1-like_2B_dom"/>
</dbReference>
<evidence type="ECO:0000259" key="1">
    <source>
        <dbReference type="Pfam" id="PF21530"/>
    </source>
</evidence>
<dbReference type="STRING" id="471704.A0A151IV20"/>
<dbReference type="InterPro" id="IPR038765">
    <property type="entry name" value="Papain-like_cys_pep_sf"/>
</dbReference>
<dbReference type="GO" id="GO:0004386">
    <property type="term" value="F:helicase activity"/>
    <property type="evidence" value="ECO:0007669"/>
    <property type="project" value="UniProtKB-KW"/>
</dbReference>
<evidence type="ECO:0000313" key="2">
    <source>
        <dbReference type="EMBL" id="KYN11189.1"/>
    </source>
</evidence>
<dbReference type="EMBL" id="KQ980951">
    <property type="protein sequence ID" value="KYN11189.1"/>
    <property type="molecule type" value="Genomic_DNA"/>
</dbReference>
<dbReference type="Gene3D" id="3.90.70.10">
    <property type="entry name" value="Cysteine proteinases"/>
    <property type="match status" value="1"/>
</dbReference>
<keyword evidence="3" id="KW-1185">Reference proteome</keyword>
<protein>
    <submittedName>
        <fullName evidence="2">ATP-dependent DNA helicase PIF1</fullName>
    </submittedName>
</protein>
<feature type="domain" description="DNA helicase Pif1-like 2B" evidence="1">
    <location>
        <begin position="114"/>
        <end position="145"/>
    </location>
</feature>
<dbReference type="PANTHER" id="PTHR47642:SF6">
    <property type="entry name" value="ATP-DEPENDENT DNA HELICASE"/>
    <property type="match status" value="1"/>
</dbReference>
<dbReference type="Pfam" id="PF21530">
    <property type="entry name" value="Pif1_2B_dom"/>
    <property type="match status" value="1"/>
</dbReference>
<name>A0A151IV20_9HYME</name>
<dbReference type="Proteomes" id="UP000078492">
    <property type="component" value="Unassembled WGS sequence"/>
</dbReference>
<keyword evidence="2" id="KW-0547">Nucleotide-binding</keyword>
<evidence type="ECO:0000313" key="3">
    <source>
        <dbReference type="Proteomes" id="UP000078492"/>
    </source>
</evidence>
<dbReference type="InterPro" id="IPR051055">
    <property type="entry name" value="PIF1_helicase"/>
</dbReference>
<reference evidence="2 3" key="1">
    <citation type="submission" date="2015-09" db="EMBL/GenBank/DDBJ databases">
        <title>Trachymyrmex cornetzi WGS genome.</title>
        <authorList>
            <person name="Nygaard S."/>
            <person name="Hu H."/>
            <person name="Boomsma J."/>
            <person name="Zhang G."/>
        </authorList>
    </citation>
    <scope>NUCLEOTIDE SEQUENCE [LARGE SCALE GENOMIC DNA]</scope>
    <source>
        <strain evidence="2">Tcor2-1</strain>
        <tissue evidence="2">Whole body</tissue>
    </source>
</reference>
<dbReference type="SUPFAM" id="SSF54001">
    <property type="entry name" value="Cysteine proteinases"/>
    <property type="match status" value="1"/>
</dbReference>
<dbReference type="AlphaFoldDB" id="A0A151IV20"/>
<feature type="non-terminal residue" evidence="2">
    <location>
        <position position="457"/>
    </location>
</feature>
<dbReference type="PANTHER" id="PTHR47642">
    <property type="entry name" value="ATP-DEPENDENT DNA HELICASE"/>
    <property type="match status" value="1"/>
</dbReference>
<dbReference type="InterPro" id="IPR027417">
    <property type="entry name" value="P-loop_NTPase"/>
</dbReference>
<dbReference type="SUPFAM" id="SSF52540">
    <property type="entry name" value="P-loop containing nucleoside triphosphate hydrolases"/>
    <property type="match status" value="1"/>
</dbReference>
<gene>
    <name evidence="2" type="ORF">ALC57_16667</name>
</gene>
<accession>A0A151IV20</accession>
<organism evidence="2 3">
    <name type="scientific">Trachymyrmex cornetzi</name>
    <dbReference type="NCBI Taxonomy" id="471704"/>
    <lineage>
        <taxon>Eukaryota</taxon>
        <taxon>Metazoa</taxon>
        <taxon>Ecdysozoa</taxon>
        <taxon>Arthropoda</taxon>
        <taxon>Hexapoda</taxon>
        <taxon>Insecta</taxon>
        <taxon>Pterygota</taxon>
        <taxon>Neoptera</taxon>
        <taxon>Endopterygota</taxon>
        <taxon>Hymenoptera</taxon>
        <taxon>Apocrita</taxon>
        <taxon>Aculeata</taxon>
        <taxon>Formicoidea</taxon>
        <taxon>Formicidae</taxon>
        <taxon>Myrmicinae</taxon>
        <taxon>Trachymyrmex</taxon>
    </lineage>
</organism>
<keyword evidence="2" id="KW-0067">ATP-binding</keyword>
<sequence>MRQRCDNTYREILSRIRIGLVTDSDINVLQSRKVNIKGSNCDERLNELCIYMNQLPVDIICLLPTCYLCTILNTAMLDEIDGDEILLITEDDKKVHKILKDKDEKVSETAGIERVIAIKIGAKVTIRRNINVTLGLVNGTIDNVVAINRSVDENRIDSVTIVTSDNKQVTITRVDVKFEVFHKIVVHRKQFSLSFSYGITVHKRGITCKNAMMDLGTSVFSIGQAYVGLSRDAHNYPLRTIRPLSPTLEGLHLINFNPASIKAKSGTIVEYNRLRSMFKSHLPQINSSEKKAVKIHDCRWAIPHIIDDVQNYGCAEPESIVTWKIYGLCNDDCVSCYANVTLQCAFHCVRIRQQILKNKVSNALTDAACAYAERKRCNILAVRRSVGEPFEKRTQQNVSEFIMALMSTYSEINDVLQVELKHLICCSNVKCNYNVTTLEKSCLLILPMQSTLKRKKE</sequence>
<keyword evidence="2" id="KW-0378">Hydrolase</keyword>
<proteinExistence type="predicted"/>
<keyword evidence="2" id="KW-0347">Helicase</keyword>